<dbReference type="NCBIfam" id="TIGR02601">
    <property type="entry name" value="autotrns_rpt"/>
    <property type="match status" value="1"/>
</dbReference>
<feature type="chain" id="PRO_5046002529" evidence="2">
    <location>
        <begin position="47"/>
        <end position="968"/>
    </location>
</feature>
<evidence type="ECO:0000256" key="1">
    <source>
        <dbReference type="ARBA" id="ARBA00022729"/>
    </source>
</evidence>
<dbReference type="InterPro" id="IPR013425">
    <property type="entry name" value="Autotrns_rpt"/>
</dbReference>
<keyword evidence="5" id="KW-1185">Reference proteome</keyword>
<feature type="domain" description="Ice-binding protein C-terminal" evidence="3">
    <location>
        <begin position="938"/>
        <end position="961"/>
    </location>
</feature>
<sequence length="968" mass="95318">MPYTVSRLSAPCLAPRRPRARAGRPTLLALAVAALLGSAPAGVALAKTATWTGGAPTSGKWSNRLNWGGSTLSDGDELVFAGTGHRQDNSNDLLNASFNGLSFASGAGAFTLNGNAFTSLGNITNYSSNRQTLAMALTVGSSQSWVAGLSGLQFGEIDFASIAAAAYTVSGLGTLTVVGGINNNSNFRQSFASALTVAANQTWNGGVAGLSVNGLIFDSAAAYTLKADNVYSAGQIVNRNTSQLQTLNGVVNLTQDQTWTLGGGLRVAGLGGSGNLTIVGGKAILRLGSGAVSTDTTYSGVIAAAETPLYIDVAGSTHTLTGKGGELSYLQMSAGTLRLRGGSLKLGFLGQMTGGTLSVENARLDLTTSEQTYLFGNTNPLMAISGAAGMVNSAGGLMIGYVQGGRVQVSDAGSLQLAGSLMVGGGDGTAANGSLTVTGGGTVQAQGVSIGYYSGSVGAVTVDGTGSRLINTRGGMTLGTGGGQAASLLVSNGGLVSTSSTVLGSAGSNITVNGGTLVTGLLSGRTGTIVLDDGDPGLALAALTLNGTSGSSSFGGSIAGGGSVVKTGGATQVLSGTNSFTGGVTVTGGLLQMASGAASLYQASGSGTLQLDYGTLGWSAVQADAGGTVVYNTPTLTGGTLLGDGTHDVSRVTRYVGTSVGSGATLALANNTRLIGVVSAGTLNVAAGRSLSWSGGSNAGGRFNVDGTASVAGWTSSGVLQVGTAGVLNVASSDLVLLGGSRTAVGSKAAPGGRISLGTGHTVELNGALLVNNGNIDATTNVHYGSLAKGAGVYGAVNVFEGGVFEAGNSPGTVRTGATTWNAGGSYLVAMDQAGGLAGVNSGLWNIDGTLAITAAADGGHFTIRVATLNQADQAITLADFNAHHDYSWLIASASGGISGYAPGLFSVDSSGFLNPLDGGHFSVAQSGNHLMLNFTAAVPEPTSAAMLGLGVLVLGWARRRRADGASA</sequence>
<comment type="caution">
    <text evidence="4">The sequence shown here is derived from an EMBL/GenBank/DDBJ whole genome shotgun (WGS) entry which is preliminary data.</text>
</comment>
<evidence type="ECO:0000313" key="5">
    <source>
        <dbReference type="Proteomes" id="UP001365405"/>
    </source>
</evidence>
<dbReference type="Pfam" id="PF07589">
    <property type="entry name" value="PEP-CTERM"/>
    <property type="match status" value="1"/>
</dbReference>
<evidence type="ECO:0000313" key="4">
    <source>
        <dbReference type="EMBL" id="MEK8050926.1"/>
    </source>
</evidence>
<evidence type="ECO:0000256" key="2">
    <source>
        <dbReference type="SAM" id="SignalP"/>
    </source>
</evidence>
<feature type="signal peptide" evidence="2">
    <location>
        <begin position="1"/>
        <end position="46"/>
    </location>
</feature>
<dbReference type="NCBIfam" id="TIGR04393">
    <property type="entry name" value="rpt_T5SS_PEPC"/>
    <property type="match status" value="1"/>
</dbReference>
<dbReference type="NCBIfam" id="TIGR02595">
    <property type="entry name" value="PEP_CTERM"/>
    <property type="match status" value="1"/>
</dbReference>
<dbReference type="EMBL" id="JBBUTH010000007">
    <property type="protein sequence ID" value="MEK8050926.1"/>
    <property type="molecule type" value="Genomic_DNA"/>
</dbReference>
<proteinExistence type="predicted"/>
<dbReference type="RefSeq" id="WP_341410621.1">
    <property type="nucleotide sequence ID" value="NZ_JBBUTH010000007.1"/>
</dbReference>
<dbReference type="InterPro" id="IPR011050">
    <property type="entry name" value="Pectin_lyase_fold/virulence"/>
</dbReference>
<evidence type="ECO:0000259" key="3">
    <source>
        <dbReference type="Pfam" id="PF07589"/>
    </source>
</evidence>
<accession>A0ABU9CJ60</accession>
<reference evidence="4 5" key="1">
    <citation type="submission" date="2024-04" db="EMBL/GenBank/DDBJ databases">
        <title>Novel species of the genus Ideonella isolated from streams.</title>
        <authorList>
            <person name="Lu H."/>
        </authorList>
    </citation>
    <scope>NUCLEOTIDE SEQUENCE [LARGE SCALE GENOMIC DNA]</scope>
    <source>
        <strain evidence="4 5">DXS22W</strain>
    </source>
</reference>
<name>A0ABU9CJ60_9BURK</name>
<gene>
    <name evidence="4" type="ORF">AACH10_11820</name>
</gene>
<dbReference type="Proteomes" id="UP001365405">
    <property type="component" value="Unassembled WGS sequence"/>
</dbReference>
<dbReference type="InterPro" id="IPR030895">
    <property type="entry name" value="T5SS_PEPC_rpt"/>
</dbReference>
<dbReference type="InterPro" id="IPR013424">
    <property type="entry name" value="Ice-binding_C"/>
</dbReference>
<protein>
    <submittedName>
        <fullName evidence="4">Autotransporter-associated beta strand repeat-containing protein</fullName>
    </submittedName>
</protein>
<keyword evidence="1 2" id="KW-0732">Signal</keyword>
<organism evidence="4 5">
    <name type="scientific">Pseudaquabacterium inlustre</name>
    <dbReference type="NCBI Taxonomy" id="2984192"/>
    <lineage>
        <taxon>Bacteria</taxon>
        <taxon>Pseudomonadati</taxon>
        <taxon>Pseudomonadota</taxon>
        <taxon>Betaproteobacteria</taxon>
        <taxon>Burkholderiales</taxon>
        <taxon>Sphaerotilaceae</taxon>
        <taxon>Pseudaquabacterium</taxon>
    </lineage>
</organism>
<dbReference type="Pfam" id="PF12951">
    <property type="entry name" value="PATR"/>
    <property type="match status" value="1"/>
</dbReference>
<dbReference type="SUPFAM" id="SSF51126">
    <property type="entry name" value="Pectin lyase-like"/>
    <property type="match status" value="1"/>
</dbReference>